<feature type="region of interest" description="Disordered" evidence="1">
    <location>
        <begin position="1"/>
        <end position="88"/>
    </location>
</feature>
<comment type="caution">
    <text evidence="2">The sequence shown here is derived from an EMBL/GenBank/DDBJ whole genome shotgun (WGS) entry which is preliminary data.</text>
</comment>
<feature type="compositionally biased region" description="Basic and acidic residues" evidence="1">
    <location>
        <begin position="71"/>
        <end position="88"/>
    </location>
</feature>
<evidence type="ECO:0000313" key="3">
    <source>
        <dbReference type="Proteomes" id="UP001347796"/>
    </source>
</evidence>
<gene>
    <name evidence="2" type="ORF">SNE40_009947</name>
</gene>
<dbReference type="EMBL" id="JAZGQO010000007">
    <property type="protein sequence ID" value="KAK6182216.1"/>
    <property type="molecule type" value="Genomic_DNA"/>
</dbReference>
<accession>A0AAN8PZA0</accession>
<proteinExistence type="predicted"/>
<dbReference type="AlphaFoldDB" id="A0AAN8PZA0"/>
<feature type="compositionally biased region" description="Basic and acidic residues" evidence="1">
    <location>
        <begin position="37"/>
        <end position="64"/>
    </location>
</feature>
<sequence>MKFGVTPFENSPTESKKDREIEDRDIGDTGIINTGESESKYEETEDMKTAEEIKTETEDIKTVEDTAEDTTSEKDRQTEDKTTEENIIDDEKLAEENLKTEDKITEEDIKTVEEVNATEDFKTAEDIKTEDLKTQTDEDVEIATCPEDFENGLEPGYFKREGRAFCLKHGKLFEIHKKSVQNQTNRKFVLLGVIPGGCKSTKNQKKINPYVLMDLYRNGTSPPESISPYLLVRPEVKIKIHPDTVLTNKFGPHPKVKNVLAPENTEVKNRETGNTDAKYREKH</sequence>
<feature type="region of interest" description="Disordered" evidence="1">
    <location>
        <begin position="256"/>
        <end position="283"/>
    </location>
</feature>
<feature type="compositionally biased region" description="Basic and acidic residues" evidence="1">
    <location>
        <begin position="265"/>
        <end position="283"/>
    </location>
</feature>
<evidence type="ECO:0000313" key="2">
    <source>
        <dbReference type="EMBL" id="KAK6182216.1"/>
    </source>
</evidence>
<organism evidence="2 3">
    <name type="scientific">Patella caerulea</name>
    <name type="common">Rayed Mediterranean limpet</name>
    <dbReference type="NCBI Taxonomy" id="87958"/>
    <lineage>
        <taxon>Eukaryota</taxon>
        <taxon>Metazoa</taxon>
        <taxon>Spiralia</taxon>
        <taxon>Lophotrochozoa</taxon>
        <taxon>Mollusca</taxon>
        <taxon>Gastropoda</taxon>
        <taxon>Patellogastropoda</taxon>
        <taxon>Patelloidea</taxon>
        <taxon>Patellidae</taxon>
        <taxon>Patella</taxon>
    </lineage>
</organism>
<reference evidence="2 3" key="1">
    <citation type="submission" date="2024-01" db="EMBL/GenBank/DDBJ databases">
        <title>The genome of the rayed Mediterranean limpet Patella caerulea (Linnaeus, 1758).</title>
        <authorList>
            <person name="Anh-Thu Weber A."/>
            <person name="Halstead-Nussloch G."/>
        </authorList>
    </citation>
    <scope>NUCLEOTIDE SEQUENCE [LARGE SCALE GENOMIC DNA]</scope>
    <source>
        <strain evidence="2">AATW-2023a</strain>
        <tissue evidence="2">Whole specimen</tissue>
    </source>
</reference>
<evidence type="ECO:0000256" key="1">
    <source>
        <dbReference type="SAM" id="MobiDB-lite"/>
    </source>
</evidence>
<dbReference type="Proteomes" id="UP001347796">
    <property type="component" value="Unassembled WGS sequence"/>
</dbReference>
<keyword evidence="3" id="KW-1185">Reference proteome</keyword>
<name>A0AAN8PZA0_PATCE</name>
<feature type="compositionally biased region" description="Basic and acidic residues" evidence="1">
    <location>
        <begin position="14"/>
        <end position="27"/>
    </location>
</feature>
<protein>
    <submittedName>
        <fullName evidence="2">Uncharacterized protein</fullName>
    </submittedName>
</protein>